<feature type="transmembrane region" description="Helical" evidence="8">
    <location>
        <begin position="95"/>
        <end position="113"/>
    </location>
</feature>
<protein>
    <submittedName>
        <fullName evidence="10">Iron ABC transporter permease</fullName>
    </submittedName>
    <submittedName>
        <fullName evidence="9">Iron chelate uptake ABC transporter family permease subunit</fullName>
    </submittedName>
</protein>
<evidence type="ECO:0000256" key="7">
    <source>
        <dbReference type="ARBA" id="ARBA00023136"/>
    </source>
</evidence>
<evidence type="ECO:0000256" key="5">
    <source>
        <dbReference type="ARBA" id="ARBA00022692"/>
    </source>
</evidence>
<dbReference type="Pfam" id="PF01032">
    <property type="entry name" value="FecCD"/>
    <property type="match status" value="1"/>
</dbReference>
<dbReference type="SUPFAM" id="SSF81345">
    <property type="entry name" value="ABC transporter involved in vitamin B12 uptake, BtuC"/>
    <property type="match status" value="1"/>
</dbReference>
<dbReference type="CDD" id="cd06550">
    <property type="entry name" value="TM_ABC_iron-siderophores_like"/>
    <property type="match status" value="1"/>
</dbReference>
<feature type="transmembrane region" description="Helical" evidence="8">
    <location>
        <begin position="39"/>
        <end position="60"/>
    </location>
</feature>
<evidence type="ECO:0000256" key="1">
    <source>
        <dbReference type="ARBA" id="ARBA00004651"/>
    </source>
</evidence>
<dbReference type="GO" id="GO:0005886">
    <property type="term" value="C:plasma membrane"/>
    <property type="evidence" value="ECO:0007669"/>
    <property type="project" value="UniProtKB-SubCell"/>
</dbReference>
<reference evidence="9 12" key="2">
    <citation type="submission" date="2021-01" db="EMBL/GenBank/DDBJ databases">
        <title>Complete genome sequences of Corynebacterium macginleyi strains isolated from infectious keratitis.</title>
        <authorList>
            <person name="Sagerfors S."/>
            <person name="Poehlein A."/>
            <person name="Soderquist B."/>
            <person name="Bruggemann H."/>
        </authorList>
    </citation>
    <scope>NUCLEOTIDE SEQUENCE [LARGE SCALE GENOMIC DNA]</scope>
    <source>
        <strain evidence="9 12">12T220</strain>
    </source>
</reference>
<dbReference type="PANTHER" id="PTHR30472">
    <property type="entry name" value="FERRIC ENTEROBACTIN TRANSPORT SYSTEM PERMEASE PROTEIN"/>
    <property type="match status" value="1"/>
</dbReference>
<feature type="transmembrane region" description="Helical" evidence="8">
    <location>
        <begin position="186"/>
        <end position="205"/>
    </location>
</feature>
<feature type="transmembrane region" description="Helical" evidence="8">
    <location>
        <begin position="151"/>
        <end position="174"/>
    </location>
</feature>
<comment type="caution">
    <text evidence="10">The sequence shown here is derived from an EMBL/GenBank/DDBJ whole genome shotgun (WGS) entry which is preliminary data.</text>
</comment>
<keyword evidence="5 8" id="KW-0812">Transmembrane</keyword>
<proteinExistence type="inferred from homology"/>
<comment type="similarity">
    <text evidence="2">Belongs to the binding-protein-dependent transport system permease family. FecCD subfamily.</text>
</comment>
<keyword evidence="6 8" id="KW-1133">Transmembrane helix</keyword>
<gene>
    <name evidence="10" type="ORF">D9543_09485</name>
    <name evidence="9" type="ORF">GWO63_010755</name>
</gene>
<comment type="subcellular location">
    <subcellularLocation>
        <location evidence="1">Cell membrane</location>
        <topology evidence="1">Multi-pass membrane protein</topology>
    </subcellularLocation>
</comment>
<keyword evidence="7 8" id="KW-0472">Membrane</keyword>
<evidence type="ECO:0000256" key="2">
    <source>
        <dbReference type="ARBA" id="ARBA00007935"/>
    </source>
</evidence>
<feature type="transmembrane region" description="Helical" evidence="8">
    <location>
        <begin position="275"/>
        <end position="302"/>
    </location>
</feature>
<dbReference type="GO" id="GO:0022857">
    <property type="term" value="F:transmembrane transporter activity"/>
    <property type="evidence" value="ECO:0007669"/>
    <property type="project" value="InterPro"/>
</dbReference>
<dbReference type="RefSeq" id="WP_121928117.1">
    <property type="nucleotide sequence ID" value="NZ_CP068291.1"/>
</dbReference>
<dbReference type="InterPro" id="IPR037294">
    <property type="entry name" value="ABC_BtuC-like"/>
</dbReference>
<name>A0A3M0G037_9CORY</name>
<dbReference type="EMBL" id="REGC01000014">
    <property type="protein sequence ID" value="RMB57537.1"/>
    <property type="molecule type" value="Genomic_DNA"/>
</dbReference>
<dbReference type="AlphaFoldDB" id="A0A3M0G037"/>
<feature type="transmembrane region" description="Helical" evidence="8">
    <location>
        <begin position="125"/>
        <end position="145"/>
    </location>
</feature>
<dbReference type="InterPro" id="IPR000522">
    <property type="entry name" value="ABC_transptr_permease_BtuC"/>
</dbReference>
<evidence type="ECO:0000256" key="4">
    <source>
        <dbReference type="ARBA" id="ARBA00022475"/>
    </source>
</evidence>
<dbReference type="Proteomes" id="UP001518680">
    <property type="component" value="Unassembled WGS sequence"/>
</dbReference>
<dbReference type="PANTHER" id="PTHR30472:SF24">
    <property type="entry name" value="FERRIC ENTEROBACTIN TRANSPORT SYSTEM PERMEASE PROTEIN FEPG"/>
    <property type="match status" value="1"/>
</dbReference>
<evidence type="ECO:0000256" key="3">
    <source>
        <dbReference type="ARBA" id="ARBA00022448"/>
    </source>
</evidence>
<reference evidence="10 11" key="1">
    <citation type="submission" date="2018-10" db="EMBL/GenBank/DDBJ databases">
        <title>Corynebacterium macginleyi genome sequencing and assembly of the type strain and two clinical samples.</title>
        <authorList>
            <person name="Bernier A.-M."/>
            <person name="Bernard K."/>
        </authorList>
    </citation>
    <scope>NUCLEOTIDE SEQUENCE [LARGE SCALE GENOMIC DNA]</scope>
    <source>
        <strain evidence="10 11">NML 120205</strain>
    </source>
</reference>
<feature type="transmembrane region" description="Helical" evidence="8">
    <location>
        <begin position="343"/>
        <end position="362"/>
    </location>
</feature>
<accession>A0A3M0G037</accession>
<evidence type="ECO:0000313" key="10">
    <source>
        <dbReference type="EMBL" id="RMB57537.1"/>
    </source>
</evidence>
<evidence type="ECO:0000313" key="12">
    <source>
        <dbReference type="Proteomes" id="UP001518680"/>
    </source>
</evidence>
<keyword evidence="12" id="KW-1185">Reference proteome</keyword>
<evidence type="ECO:0000313" key="11">
    <source>
        <dbReference type="Proteomes" id="UP000270649"/>
    </source>
</evidence>
<keyword evidence="3" id="KW-0813">Transport</keyword>
<dbReference type="Gene3D" id="1.10.3470.10">
    <property type="entry name" value="ABC transporter involved in vitamin B12 uptake, BtuC"/>
    <property type="match status" value="1"/>
</dbReference>
<evidence type="ECO:0000313" key="9">
    <source>
        <dbReference type="EMBL" id="MBM0244707.1"/>
    </source>
</evidence>
<evidence type="ECO:0000256" key="8">
    <source>
        <dbReference type="SAM" id="Phobius"/>
    </source>
</evidence>
<keyword evidence="4" id="KW-1003">Cell membrane</keyword>
<sequence>MRRNKAAQAVQDKQNTSWQMPGRIPFRAGPISFLWRPRVVLVCIIATTLTVFLGALSIGLGDYPISVPRVLEVIFQGEGSRLEKLVVLEWRMPRVATAIAVGCALGLSGALTQTVTRNALASPDILGITTGASAMAVTVIVLGSGGGFAGWFAGIGIPLAALLGAILSATVIWALAWRRQADSYRLVLVGIIITALLSSYINFLMVRADLRDASQAKFWLTGSLARSEWSTTIPIAVLVIVCAPLLAWISYQALATTLGPDLARALGQRVNAVQVAMLALAVALAAVAVSAAGPIGFIAFVAPQVALRLCGVPSPPLVASALTGAVLLLGADIVTQAILPVELPVGIVTSALGGIFLIYLLVQRTRSTDA</sequence>
<evidence type="ECO:0000256" key="6">
    <source>
        <dbReference type="ARBA" id="ARBA00022989"/>
    </source>
</evidence>
<dbReference type="GO" id="GO:0033214">
    <property type="term" value="P:siderophore-iron import into cell"/>
    <property type="evidence" value="ECO:0007669"/>
    <property type="project" value="TreeGrafter"/>
</dbReference>
<dbReference type="EMBL" id="JAACBX020000002">
    <property type="protein sequence ID" value="MBM0244707.1"/>
    <property type="molecule type" value="Genomic_DNA"/>
</dbReference>
<feature type="transmembrane region" description="Helical" evidence="8">
    <location>
        <begin position="233"/>
        <end position="254"/>
    </location>
</feature>
<dbReference type="Proteomes" id="UP000270649">
    <property type="component" value="Unassembled WGS sequence"/>
</dbReference>
<organism evidence="10 11">
    <name type="scientific">Corynebacterium macginleyi</name>
    <dbReference type="NCBI Taxonomy" id="38290"/>
    <lineage>
        <taxon>Bacteria</taxon>
        <taxon>Bacillati</taxon>
        <taxon>Actinomycetota</taxon>
        <taxon>Actinomycetes</taxon>
        <taxon>Mycobacteriales</taxon>
        <taxon>Corynebacteriaceae</taxon>
        <taxon>Corynebacterium</taxon>
    </lineage>
</organism>